<evidence type="ECO:0000313" key="2">
    <source>
        <dbReference type="Proteomes" id="UP001159363"/>
    </source>
</evidence>
<proteinExistence type="predicted"/>
<accession>A0ABQ9GYS8</accession>
<protein>
    <submittedName>
        <fullName evidence="1">Uncharacterized protein</fullName>
    </submittedName>
</protein>
<name>A0ABQ9GYS8_9NEOP</name>
<organism evidence="1 2">
    <name type="scientific">Dryococelus australis</name>
    <dbReference type="NCBI Taxonomy" id="614101"/>
    <lineage>
        <taxon>Eukaryota</taxon>
        <taxon>Metazoa</taxon>
        <taxon>Ecdysozoa</taxon>
        <taxon>Arthropoda</taxon>
        <taxon>Hexapoda</taxon>
        <taxon>Insecta</taxon>
        <taxon>Pterygota</taxon>
        <taxon>Neoptera</taxon>
        <taxon>Polyneoptera</taxon>
        <taxon>Phasmatodea</taxon>
        <taxon>Verophasmatodea</taxon>
        <taxon>Anareolatae</taxon>
        <taxon>Phasmatidae</taxon>
        <taxon>Eurycanthinae</taxon>
        <taxon>Dryococelus</taxon>
    </lineage>
</organism>
<sequence length="87" mass="10176">MKTPSEVLRTLCCDRNEACLERQCITCKSKLIQIKDDPVDGPVEFFPFMRHVSNISHQYEEISKLKKNILQNEVLVHVDFSENYTCK</sequence>
<dbReference type="Proteomes" id="UP001159363">
    <property type="component" value="Chromosome 7"/>
</dbReference>
<gene>
    <name evidence="1" type="ORF">PR048_021644</name>
</gene>
<evidence type="ECO:0000313" key="1">
    <source>
        <dbReference type="EMBL" id="KAJ8877190.1"/>
    </source>
</evidence>
<reference evidence="1 2" key="1">
    <citation type="submission" date="2023-02" db="EMBL/GenBank/DDBJ databases">
        <title>LHISI_Scaffold_Assembly.</title>
        <authorList>
            <person name="Stuart O.P."/>
            <person name="Cleave R."/>
            <person name="Magrath M.J.L."/>
            <person name="Mikheyev A.S."/>
        </authorList>
    </citation>
    <scope>NUCLEOTIDE SEQUENCE [LARGE SCALE GENOMIC DNA]</scope>
    <source>
        <strain evidence="1">Daus_M_001</strain>
        <tissue evidence="1">Leg muscle</tissue>
    </source>
</reference>
<keyword evidence="2" id="KW-1185">Reference proteome</keyword>
<dbReference type="EMBL" id="JARBHB010000008">
    <property type="protein sequence ID" value="KAJ8877190.1"/>
    <property type="molecule type" value="Genomic_DNA"/>
</dbReference>
<comment type="caution">
    <text evidence="1">The sequence shown here is derived from an EMBL/GenBank/DDBJ whole genome shotgun (WGS) entry which is preliminary data.</text>
</comment>